<dbReference type="Pfam" id="PF00072">
    <property type="entry name" value="Response_reg"/>
    <property type="match status" value="1"/>
</dbReference>
<accession>B9L2Z1</accession>
<keyword evidence="1" id="KW-0238">DNA-binding</keyword>
<feature type="transmembrane region" description="Helical" evidence="4">
    <location>
        <begin position="400"/>
        <end position="421"/>
    </location>
</feature>
<dbReference type="HOGENOM" id="CLU_362866_0_0_0"/>
<dbReference type="Proteomes" id="UP000000447">
    <property type="component" value="Plasmid unnamed"/>
</dbReference>
<dbReference type="PANTHER" id="PTHR43214">
    <property type="entry name" value="TWO-COMPONENT RESPONSE REGULATOR"/>
    <property type="match status" value="1"/>
</dbReference>
<feature type="transmembrane region" description="Helical" evidence="4">
    <location>
        <begin position="427"/>
        <end position="445"/>
    </location>
</feature>
<feature type="transmembrane region" description="Helical" evidence="4">
    <location>
        <begin position="349"/>
        <end position="369"/>
    </location>
</feature>
<dbReference type="InterPro" id="IPR039420">
    <property type="entry name" value="WalR-like"/>
</dbReference>
<dbReference type="SUPFAM" id="SSF52172">
    <property type="entry name" value="CheY-like"/>
    <property type="match status" value="1"/>
</dbReference>
<feature type="transmembrane region" description="Helical" evidence="4">
    <location>
        <begin position="300"/>
        <end position="317"/>
    </location>
</feature>
<name>B9L2Z1_THERP</name>
<evidence type="ECO:0000256" key="2">
    <source>
        <dbReference type="PROSITE-ProRule" id="PRU00169"/>
    </source>
</evidence>
<keyword evidence="4" id="KW-0812">Transmembrane</keyword>
<dbReference type="GO" id="GO:0000160">
    <property type="term" value="P:phosphorelay signal transduction system"/>
    <property type="evidence" value="ECO:0007669"/>
    <property type="project" value="InterPro"/>
</dbReference>
<dbReference type="eggNOG" id="COG3170">
    <property type="taxonomic scope" value="Bacteria"/>
</dbReference>
<dbReference type="PANTHER" id="PTHR43214:SF43">
    <property type="entry name" value="TWO-COMPONENT RESPONSE REGULATOR"/>
    <property type="match status" value="1"/>
</dbReference>
<feature type="transmembrane region" description="Helical" evidence="4">
    <location>
        <begin position="750"/>
        <end position="768"/>
    </location>
</feature>
<feature type="transmembrane region" description="Helical" evidence="4">
    <location>
        <begin position="559"/>
        <end position="577"/>
    </location>
</feature>
<feature type="transmembrane region" description="Helical" evidence="4">
    <location>
        <begin position="661"/>
        <end position="683"/>
    </location>
</feature>
<evidence type="ECO:0000259" key="5">
    <source>
        <dbReference type="PROSITE" id="PS50110"/>
    </source>
</evidence>
<evidence type="ECO:0000313" key="7">
    <source>
        <dbReference type="Proteomes" id="UP000000447"/>
    </source>
</evidence>
<proteinExistence type="predicted"/>
<keyword evidence="7" id="KW-1185">Reference proteome</keyword>
<evidence type="ECO:0000256" key="1">
    <source>
        <dbReference type="ARBA" id="ARBA00023125"/>
    </source>
</evidence>
<feature type="transmembrane region" description="Helical" evidence="4">
    <location>
        <begin position="534"/>
        <end position="552"/>
    </location>
</feature>
<dbReference type="SMART" id="SM00448">
    <property type="entry name" value="REC"/>
    <property type="match status" value="1"/>
</dbReference>
<feature type="transmembrane region" description="Helical" evidence="4">
    <location>
        <begin position="452"/>
        <end position="475"/>
    </location>
</feature>
<dbReference type="AlphaFoldDB" id="B9L2Z1"/>
<dbReference type="KEGG" id="tro:trd_A0155"/>
<keyword evidence="4" id="KW-0472">Membrane</keyword>
<feature type="transmembrane region" description="Helical" evidence="4">
    <location>
        <begin position="726"/>
        <end position="744"/>
    </location>
</feature>
<organism evidence="6 7">
    <name type="scientific">Thermomicrobium roseum (strain ATCC 27502 / DSM 5159 / P-2)</name>
    <dbReference type="NCBI Taxonomy" id="309801"/>
    <lineage>
        <taxon>Bacteria</taxon>
        <taxon>Pseudomonadati</taxon>
        <taxon>Thermomicrobiota</taxon>
        <taxon>Thermomicrobia</taxon>
        <taxon>Thermomicrobiales</taxon>
        <taxon>Thermomicrobiaceae</taxon>
        <taxon>Thermomicrobium</taxon>
    </lineage>
</organism>
<gene>
    <name evidence="6" type="ordered locus">trd_A0155</name>
</gene>
<dbReference type="eggNOG" id="COG2197">
    <property type="taxonomic scope" value="Bacteria"/>
</dbReference>
<dbReference type="InterPro" id="IPR058245">
    <property type="entry name" value="NreC/VraR/RcsB-like_REC"/>
</dbReference>
<dbReference type="CDD" id="cd17535">
    <property type="entry name" value="REC_NarL-like"/>
    <property type="match status" value="1"/>
</dbReference>
<keyword evidence="4" id="KW-1133">Transmembrane helix</keyword>
<dbReference type="PROSITE" id="PS50110">
    <property type="entry name" value="RESPONSE_REGULATORY"/>
    <property type="match status" value="1"/>
</dbReference>
<protein>
    <submittedName>
        <fullName evidence="6">Two-component response regulator</fullName>
    </submittedName>
</protein>
<feature type="region of interest" description="Disordered" evidence="3">
    <location>
        <begin position="127"/>
        <end position="147"/>
    </location>
</feature>
<evidence type="ECO:0000256" key="3">
    <source>
        <dbReference type="SAM" id="MobiDB-lite"/>
    </source>
</evidence>
<evidence type="ECO:0000256" key="4">
    <source>
        <dbReference type="SAM" id="Phobius"/>
    </source>
</evidence>
<reference evidence="6 7" key="1">
    <citation type="journal article" date="2009" name="PLoS ONE">
        <title>Complete genome sequence of the aerobic CO-oxidizing thermophile Thermomicrobium roseum.</title>
        <authorList>
            <person name="Wu D."/>
            <person name="Raymond J."/>
            <person name="Wu M."/>
            <person name="Chatterji S."/>
            <person name="Ren Q."/>
            <person name="Graham J.E."/>
            <person name="Bryant D.A."/>
            <person name="Robb F."/>
            <person name="Colman A."/>
            <person name="Tallon L.J."/>
            <person name="Badger J.H."/>
            <person name="Madupu R."/>
            <person name="Ward N.L."/>
            <person name="Eisen J.A."/>
        </authorList>
    </citation>
    <scope>NUCLEOTIDE SEQUENCE [LARGE SCALE GENOMIC DNA]</scope>
    <source>
        <strain evidence="7">ATCC 27502 / DSM 5159 / P-2</strain>
        <plasmid evidence="6">unnamed</plasmid>
    </source>
</reference>
<geneLocation type="plasmid" evidence="7">
    <name>Tros</name>
</geneLocation>
<feature type="transmembrane region" description="Helical" evidence="4">
    <location>
        <begin position="512"/>
        <end position="528"/>
    </location>
</feature>
<dbReference type="Gene3D" id="3.40.50.2300">
    <property type="match status" value="1"/>
</dbReference>
<dbReference type="InterPro" id="IPR011006">
    <property type="entry name" value="CheY-like_superfamily"/>
</dbReference>
<feature type="transmembrane region" description="Helical" evidence="4">
    <location>
        <begin position="269"/>
        <end position="291"/>
    </location>
</feature>
<feature type="region of interest" description="Disordered" evidence="3">
    <location>
        <begin position="171"/>
        <end position="205"/>
    </location>
</feature>
<dbReference type="RefSeq" id="WP_012642735.1">
    <property type="nucleotide sequence ID" value="NC_011961.1"/>
</dbReference>
<keyword evidence="2" id="KW-0597">Phosphoprotein</keyword>
<sequence length="770" mass="79544">MPERAIRILLVDDHALFRQGLRQLLATTPDIVVVGEAGSASEAFELVPQLAPDVVLMDIAMPGLDGIAATAALRQRFPTLRVVMLTMYEPTTSGEAARAAGAIAYVVKSSRPEELFAAIRAAANGAIPPNGEVRAGQSPPPPGRDTADRVAQLEQRLAWLEAQLAQLGVREPLPPSHAPAEPVMSAPPADQPIAPSPPVGAVSRHPVWQPSIGTARAADTMPTPRSVSPQPLPVALTQLANSLLLGILVVGELVALASALLLFPSPILARWITLGAGQLASLALITLVALAPQRRSEGQIVLLVALTAAMAWSLLTARSAPVALQAAALAGTSSLALAALALSWQRRFLLAAALSLALITVLPSLLAIIPGALAPLWVTGTVALASGLAWSRLRRPSDPVAWEWLPLAPLALGTPLLLVWLESGGRPALLLAAPWIAAFPPLVAAGKAQRPVLRALLALHGALALGTVGWLFRTAAHSEQAAALAVLAVLASALALLLWWSGQRAGASTAPAVVPAAFAGLSLALAAARHPEPVLAPLVWCTLGLVLAALPSRCTWSTWIALALFAGGCGAALLAVLRSPDWQRWSLLVLVLGTATMTGPFLAPRWWFVTGWLGSGVLALAALLALRLTGLVEIAALSGLALGTLVVTRYIVPRLDHPTGAWVWLPTLGASASALASALTGPLSPGRLGIALQPAVSATSEPVIAASMLVAAALAAGRLLGRRWRWAAIAIALLLIAYVLPAVVPDAALVLSWSALAVALAHALGIRLRP</sequence>
<dbReference type="GO" id="GO:0003677">
    <property type="term" value="F:DNA binding"/>
    <property type="evidence" value="ECO:0007669"/>
    <property type="project" value="UniProtKB-KW"/>
</dbReference>
<feature type="modified residue" description="4-aspartylphosphate" evidence="2">
    <location>
        <position position="58"/>
    </location>
</feature>
<keyword evidence="6" id="KW-0614">Plasmid</keyword>
<feature type="transmembrane region" description="Helical" evidence="4">
    <location>
        <begin position="703"/>
        <end position="721"/>
    </location>
</feature>
<feature type="transmembrane region" description="Helical" evidence="4">
    <location>
        <begin position="481"/>
        <end position="500"/>
    </location>
</feature>
<feature type="domain" description="Response regulatory" evidence="5">
    <location>
        <begin position="7"/>
        <end position="123"/>
    </location>
</feature>
<feature type="transmembrane region" description="Helical" evidence="4">
    <location>
        <begin position="583"/>
        <end position="602"/>
    </location>
</feature>
<feature type="transmembrane region" description="Helical" evidence="4">
    <location>
        <begin position="243"/>
        <end position="263"/>
    </location>
</feature>
<feature type="transmembrane region" description="Helical" evidence="4">
    <location>
        <begin position="323"/>
        <end position="342"/>
    </location>
</feature>
<dbReference type="OrthoDB" id="9780153at2"/>
<evidence type="ECO:0000313" key="6">
    <source>
        <dbReference type="EMBL" id="ACM06748.1"/>
    </source>
</evidence>
<dbReference type="InterPro" id="IPR001789">
    <property type="entry name" value="Sig_transdc_resp-reg_receiver"/>
</dbReference>
<dbReference type="EMBL" id="CP001276">
    <property type="protein sequence ID" value="ACM06748.1"/>
    <property type="molecule type" value="Genomic_DNA"/>
</dbReference>